<gene>
    <name evidence="2" type="ORF">PG999_014731</name>
</gene>
<evidence type="ECO:0000313" key="2">
    <source>
        <dbReference type="EMBL" id="KAK8092532.1"/>
    </source>
</evidence>
<proteinExistence type="predicted"/>
<evidence type="ECO:0000259" key="1">
    <source>
        <dbReference type="Pfam" id="PF01636"/>
    </source>
</evidence>
<keyword evidence="2" id="KW-0418">Kinase</keyword>
<dbReference type="Proteomes" id="UP001392437">
    <property type="component" value="Unassembled WGS sequence"/>
</dbReference>
<accession>A0AAW0Q3P1</accession>
<reference evidence="2 3" key="1">
    <citation type="submission" date="2023-01" db="EMBL/GenBank/DDBJ databases">
        <title>Analysis of 21 Apiospora genomes using comparative genomics revels a genus with tremendous synthesis potential of carbohydrate active enzymes and secondary metabolites.</title>
        <authorList>
            <person name="Sorensen T."/>
        </authorList>
    </citation>
    <scope>NUCLEOTIDE SEQUENCE [LARGE SCALE GENOMIC DNA]</scope>
    <source>
        <strain evidence="2 3">CBS 117206</strain>
    </source>
</reference>
<dbReference type="InterPro" id="IPR002575">
    <property type="entry name" value="Aminoglycoside_PTrfase"/>
</dbReference>
<name>A0AAW0Q3P1_9PEZI</name>
<feature type="domain" description="Aminoglycoside phosphotransferase" evidence="1">
    <location>
        <begin position="14"/>
        <end position="93"/>
    </location>
</feature>
<dbReference type="Pfam" id="PF01636">
    <property type="entry name" value="APH"/>
    <property type="match status" value="1"/>
</dbReference>
<sequence>MHLSQFVFQRNDAVKDDDEDDARDKYVARQLFRRLASKGQLSSQSEAGDASDTTTSPFRLFCEDLRPSNVLIDKDLRVVGVIDWEFVYAAPPQFSSDPLETFLRALEGVEEKTRTGDETASGLATPSLSQRMRKSWESKNWMINYAARSSWAFDFVYWRYLDERFFGPNEDKDHRARLALLTQKERETMERLVEMKMEQQREANLVTLDHDSAAAQLARFMI</sequence>
<protein>
    <submittedName>
        <fullName evidence="2">Protein kinase-like domain</fullName>
    </submittedName>
</protein>
<keyword evidence="2" id="KW-0808">Transferase</keyword>
<dbReference type="Gene3D" id="3.90.1200.10">
    <property type="match status" value="1"/>
</dbReference>
<keyword evidence="3" id="KW-1185">Reference proteome</keyword>
<dbReference type="GO" id="GO:0016301">
    <property type="term" value="F:kinase activity"/>
    <property type="evidence" value="ECO:0007669"/>
    <property type="project" value="UniProtKB-KW"/>
</dbReference>
<dbReference type="AlphaFoldDB" id="A0AAW0Q3P1"/>
<dbReference type="InterPro" id="IPR011009">
    <property type="entry name" value="Kinase-like_dom_sf"/>
</dbReference>
<evidence type="ECO:0000313" key="3">
    <source>
        <dbReference type="Proteomes" id="UP001392437"/>
    </source>
</evidence>
<organism evidence="2 3">
    <name type="scientific">Apiospora kogelbergensis</name>
    <dbReference type="NCBI Taxonomy" id="1337665"/>
    <lineage>
        <taxon>Eukaryota</taxon>
        <taxon>Fungi</taxon>
        <taxon>Dikarya</taxon>
        <taxon>Ascomycota</taxon>
        <taxon>Pezizomycotina</taxon>
        <taxon>Sordariomycetes</taxon>
        <taxon>Xylariomycetidae</taxon>
        <taxon>Amphisphaeriales</taxon>
        <taxon>Apiosporaceae</taxon>
        <taxon>Apiospora</taxon>
    </lineage>
</organism>
<comment type="caution">
    <text evidence="2">The sequence shown here is derived from an EMBL/GenBank/DDBJ whole genome shotgun (WGS) entry which is preliminary data.</text>
</comment>
<dbReference type="EMBL" id="JAQQWP010000013">
    <property type="protein sequence ID" value="KAK8092532.1"/>
    <property type="molecule type" value="Genomic_DNA"/>
</dbReference>
<dbReference type="SUPFAM" id="SSF56112">
    <property type="entry name" value="Protein kinase-like (PK-like)"/>
    <property type="match status" value="1"/>
</dbReference>